<dbReference type="Pfam" id="PF14891">
    <property type="entry name" value="Peptidase_M91"/>
    <property type="match status" value="1"/>
</dbReference>
<reference evidence="2 3" key="1">
    <citation type="submission" date="2018-10" db="EMBL/GenBank/DDBJ databases">
        <title>Genomic Encyclopedia of Archaeal and Bacterial Type Strains, Phase II (KMG-II): from individual species to whole genera.</title>
        <authorList>
            <person name="Goeker M."/>
        </authorList>
    </citation>
    <scope>NUCLEOTIDE SEQUENCE [LARGE SCALE GENOMIC DNA]</scope>
    <source>
        <strain evidence="2 3">DSM 18602</strain>
    </source>
</reference>
<feature type="compositionally biased region" description="Polar residues" evidence="1">
    <location>
        <begin position="125"/>
        <end position="134"/>
    </location>
</feature>
<feature type="region of interest" description="Disordered" evidence="1">
    <location>
        <begin position="119"/>
        <end position="141"/>
    </location>
</feature>
<dbReference type="EMBL" id="RBKU01000001">
    <property type="protein sequence ID" value="RKR84500.1"/>
    <property type="molecule type" value="Genomic_DNA"/>
</dbReference>
<evidence type="ECO:0000313" key="3">
    <source>
        <dbReference type="Proteomes" id="UP000268007"/>
    </source>
</evidence>
<dbReference type="AlphaFoldDB" id="A0A495J676"/>
<sequence>MKGDLTYRNGQLYQENGKVYKGKDAFVTKTLSALQTLSKLKDPTVKSVLKTLETSKEKVSLEAGYDGGITYPEDPSAVNEGKSTGSIISLDYTVKGEDGKTVESEILVGHELSHAYDNLKGNNKGEANTKSSASKKGEIRAVKFENKIRKEEGKKERTTYGGVPIKNK</sequence>
<dbReference type="RefSeq" id="WP_121200167.1">
    <property type="nucleotide sequence ID" value="NZ_RBKU01000001.1"/>
</dbReference>
<dbReference type="OrthoDB" id="1191296at2"/>
<protein>
    <submittedName>
        <fullName evidence="2">NleD-like pathogen effector protein (Putative zinc metallopeptidase)</fullName>
    </submittedName>
</protein>
<evidence type="ECO:0000313" key="2">
    <source>
        <dbReference type="EMBL" id="RKR84500.1"/>
    </source>
</evidence>
<name>A0A495J676_9SPHI</name>
<dbReference type="Proteomes" id="UP000268007">
    <property type="component" value="Unassembled WGS sequence"/>
</dbReference>
<comment type="caution">
    <text evidence="2">The sequence shown here is derived from an EMBL/GenBank/DDBJ whole genome shotgun (WGS) entry which is preliminary data.</text>
</comment>
<gene>
    <name evidence="2" type="ORF">BDD43_4739</name>
</gene>
<proteinExistence type="predicted"/>
<organism evidence="2 3">
    <name type="scientific">Mucilaginibacter gracilis</name>
    <dbReference type="NCBI Taxonomy" id="423350"/>
    <lineage>
        <taxon>Bacteria</taxon>
        <taxon>Pseudomonadati</taxon>
        <taxon>Bacteroidota</taxon>
        <taxon>Sphingobacteriia</taxon>
        <taxon>Sphingobacteriales</taxon>
        <taxon>Sphingobacteriaceae</taxon>
        <taxon>Mucilaginibacter</taxon>
    </lineage>
</organism>
<accession>A0A495J676</accession>
<dbReference type="InterPro" id="IPR028208">
    <property type="entry name" value="Effector_pro_NleD-like"/>
</dbReference>
<keyword evidence="3" id="KW-1185">Reference proteome</keyword>
<evidence type="ECO:0000256" key="1">
    <source>
        <dbReference type="SAM" id="MobiDB-lite"/>
    </source>
</evidence>